<dbReference type="PANTHER" id="PTHR31689:SF0">
    <property type="entry name" value="DIAMINOPIMELATE EPIMERASE"/>
    <property type="match status" value="1"/>
</dbReference>
<gene>
    <name evidence="3" type="primary">dapF_43</name>
    <name evidence="3" type="ORF">SDC9_166072</name>
</gene>
<dbReference type="NCBIfam" id="TIGR00652">
    <property type="entry name" value="DapF"/>
    <property type="match status" value="1"/>
</dbReference>
<name>A0A645FYK5_9ZZZZ</name>
<organism evidence="3">
    <name type="scientific">bioreactor metagenome</name>
    <dbReference type="NCBI Taxonomy" id="1076179"/>
    <lineage>
        <taxon>unclassified sequences</taxon>
        <taxon>metagenomes</taxon>
        <taxon>ecological metagenomes</taxon>
    </lineage>
</organism>
<evidence type="ECO:0000256" key="2">
    <source>
        <dbReference type="ARBA" id="ARBA00023235"/>
    </source>
</evidence>
<dbReference type="Pfam" id="PF01678">
    <property type="entry name" value="DAP_epimerase"/>
    <property type="match status" value="1"/>
</dbReference>
<dbReference type="Gene3D" id="3.10.310.10">
    <property type="entry name" value="Diaminopimelate Epimerase, Chain A, domain 1"/>
    <property type="match status" value="2"/>
</dbReference>
<dbReference type="EC" id="5.1.1.7" evidence="3"/>
<proteinExistence type="inferred from homology"/>
<comment type="caution">
    <text evidence="3">The sequence shown here is derived from an EMBL/GenBank/DDBJ whole genome shotgun (WGS) entry which is preliminary data.</text>
</comment>
<keyword evidence="2 3" id="KW-0413">Isomerase</keyword>
<evidence type="ECO:0000256" key="1">
    <source>
        <dbReference type="ARBA" id="ARBA00010219"/>
    </source>
</evidence>
<dbReference type="SUPFAM" id="SSF54506">
    <property type="entry name" value="Diaminopimelate epimerase-like"/>
    <property type="match status" value="1"/>
</dbReference>
<dbReference type="GO" id="GO:0009089">
    <property type="term" value="P:lysine biosynthetic process via diaminopimelate"/>
    <property type="evidence" value="ECO:0007669"/>
    <property type="project" value="InterPro"/>
</dbReference>
<dbReference type="AlphaFoldDB" id="A0A645FYK5"/>
<sequence>MSQGIVRRVRVDMGSPELNPRLIGVDLPGDLVLRHRVQILGQTLFITAVSLGNPHCVIFVRDPELMDLQTIGPMLENHSLFPNRTNVEFVRVVRRDCLQMRVWERGSGETLGCGTGACAALVASVLCGLSDRTAQVRLPGGNLELMWNPEDNCVYQSGPAEFVFDGVWFEQE</sequence>
<evidence type="ECO:0000313" key="3">
    <source>
        <dbReference type="EMBL" id="MPN18709.1"/>
    </source>
</evidence>
<comment type="similarity">
    <text evidence="1">Belongs to the diaminopimelate epimerase family.</text>
</comment>
<dbReference type="InterPro" id="IPR001653">
    <property type="entry name" value="DAP_epimerase_DapF"/>
</dbReference>
<accession>A0A645FYK5</accession>
<dbReference type="GO" id="GO:0008837">
    <property type="term" value="F:diaminopimelate epimerase activity"/>
    <property type="evidence" value="ECO:0007669"/>
    <property type="project" value="UniProtKB-EC"/>
</dbReference>
<dbReference type="PANTHER" id="PTHR31689">
    <property type="entry name" value="DIAMINOPIMELATE EPIMERASE, CHLOROPLASTIC"/>
    <property type="match status" value="1"/>
</dbReference>
<protein>
    <submittedName>
        <fullName evidence="3">Diaminopimelate epimerase</fullName>
        <ecNumber evidence="3">5.1.1.7</ecNumber>
    </submittedName>
</protein>
<dbReference type="EMBL" id="VSSQ01066109">
    <property type="protein sequence ID" value="MPN18709.1"/>
    <property type="molecule type" value="Genomic_DNA"/>
</dbReference>
<reference evidence="3" key="1">
    <citation type="submission" date="2019-08" db="EMBL/GenBank/DDBJ databases">
        <authorList>
            <person name="Kucharzyk K."/>
            <person name="Murdoch R.W."/>
            <person name="Higgins S."/>
            <person name="Loffler F."/>
        </authorList>
    </citation>
    <scope>NUCLEOTIDE SEQUENCE</scope>
</reference>
<dbReference type="GO" id="GO:0005829">
    <property type="term" value="C:cytosol"/>
    <property type="evidence" value="ECO:0007669"/>
    <property type="project" value="TreeGrafter"/>
</dbReference>